<name>A0A1H3LU98_9RHOB</name>
<organism evidence="1 2">
    <name type="scientific">Citreimonas salinaria</name>
    <dbReference type="NCBI Taxonomy" id="321339"/>
    <lineage>
        <taxon>Bacteria</taxon>
        <taxon>Pseudomonadati</taxon>
        <taxon>Pseudomonadota</taxon>
        <taxon>Alphaproteobacteria</taxon>
        <taxon>Rhodobacterales</taxon>
        <taxon>Roseobacteraceae</taxon>
        <taxon>Citreimonas</taxon>
    </lineage>
</organism>
<dbReference type="InterPro" id="IPR027417">
    <property type="entry name" value="P-loop_NTPase"/>
</dbReference>
<dbReference type="Proteomes" id="UP000199286">
    <property type="component" value="Unassembled WGS sequence"/>
</dbReference>
<dbReference type="RefSeq" id="WP_089884532.1">
    <property type="nucleotide sequence ID" value="NZ_FNPF01000014.1"/>
</dbReference>
<keyword evidence="1" id="KW-0808">Transferase</keyword>
<proteinExistence type="predicted"/>
<evidence type="ECO:0000313" key="2">
    <source>
        <dbReference type="Proteomes" id="UP000199286"/>
    </source>
</evidence>
<dbReference type="AlphaFoldDB" id="A0A1H3LU98"/>
<protein>
    <submittedName>
        <fullName evidence="1">LPS sulfotransferase NodH</fullName>
    </submittedName>
</protein>
<reference evidence="1 2" key="1">
    <citation type="submission" date="2016-10" db="EMBL/GenBank/DDBJ databases">
        <authorList>
            <person name="de Groot N.N."/>
        </authorList>
    </citation>
    <scope>NUCLEOTIDE SEQUENCE [LARGE SCALE GENOMIC DNA]</scope>
    <source>
        <strain evidence="1 2">DSM 26880</strain>
    </source>
</reference>
<sequence>MTDRFDAFVVFAEMRTGSNFLESNLNAFDGVTCHGEAFNPHFVGYPNREELLSIDRETRDREPQALLERIRDEDGFNGFRYFHDHDPRILPTVLDDPRIAKIVLTRNPLDSYVSWKIAQATGQWKLTNVKRRKDAQAVFDADEFAAHMEALQAFQVQITGALQRSGQTAFHVAYEDLQDVAVMNGLAQWLGVAARLDSLETGLKRQNPQPAREKVANPDEMERALARLDRFNLHRTPNFEPRRGPVVPSYLAAARTKLLYMPIRSGPETAVRRWLAALDNVDETALLGDFRQSSLRQWMRDRPGFRSFTVIRHPLARAHDAFCARILSTGQGAFTGIRRTLRRAHDLPIPEGAPDDSYDADTHRAAFTAWLDFVKANLAGQTAIRVDGHWASQAQCLQGMSEFALPDMIVRETEMSTYLPALAMQVGHAAPPEPEAAANRAPFSLAQIYDDRIEALTRDAYARDYITFGFEDWGQTP</sequence>
<evidence type="ECO:0000313" key="1">
    <source>
        <dbReference type="EMBL" id="SDY67926.1"/>
    </source>
</evidence>
<keyword evidence="2" id="KW-1185">Reference proteome</keyword>
<dbReference type="GO" id="GO:0016740">
    <property type="term" value="F:transferase activity"/>
    <property type="evidence" value="ECO:0007669"/>
    <property type="project" value="UniProtKB-KW"/>
</dbReference>
<dbReference type="EMBL" id="FNPF01000014">
    <property type="protein sequence ID" value="SDY67926.1"/>
    <property type="molecule type" value="Genomic_DNA"/>
</dbReference>
<dbReference type="SUPFAM" id="SSF52540">
    <property type="entry name" value="P-loop containing nucleoside triphosphate hydrolases"/>
    <property type="match status" value="1"/>
</dbReference>
<dbReference type="Gene3D" id="3.40.50.300">
    <property type="entry name" value="P-loop containing nucleotide triphosphate hydrolases"/>
    <property type="match status" value="1"/>
</dbReference>
<gene>
    <name evidence="1" type="ORF">SAMN05444340_11471</name>
</gene>
<dbReference type="OrthoDB" id="7802556at2"/>
<accession>A0A1H3LU98</accession>
<dbReference type="STRING" id="321339.SAMN05444340_11471"/>